<protein>
    <submittedName>
        <fullName evidence="2">Oxidoreductase</fullName>
    </submittedName>
</protein>
<dbReference type="InterPro" id="IPR002347">
    <property type="entry name" value="SDR_fam"/>
</dbReference>
<dbReference type="CDD" id="cd05327">
    <property type="entry name" value="retinol-DH_like_SDR_c_like"/>
    <property type="match status" value="1"/>
</dbReference>
<dbReference type="AlphaFoldDB" id="A0A9Y2P6B5"/>
<keyword evidence="3" id="KW-1185">Reference proteome</keyword>
<gene>
    <name evidence="2" type="ORF">QPJ95_18470</name>
</gene>
<dbReference type="EMBL" id="CP127247">
    <property type="protein sequence ID" value="WIY24510.1"/>
    <property type="molecule type" value="Genomic_DNA"/>
</dbReference>
<dbReference type="Proteomes" id="UP001238334">
    <property type="component" value="Chromosome"/>
</dbReference>
<dbReference type="PANTHER" id="PTHR43157">
    <property type="entry name" value="PHOSPHATIDYLINOSITOL-GLYCAN BIOSYNTHESIS CLASS F PROTEIN-RELATED"/>
    <property type="match status" value="1"/>
</dbReference>
<dbReference type="KEGG" id="ppso:QPJ95_18470"/>
<dbReference type="Gene3D" id="3.40.50.720">
    <property type="entry name" value="NAD(P)-binding Rossmann-like Domain"/>
    <property type="match status" value="1"/>
</dbReference>
<dbReference type="InterPro" id="IPR036291">
    <property type="entry name" value="NAD(P)-bd_dom_sf"/>
</dbReference>
<dbReference type="Pfam" id="PF00106">
    <property type="entry name" value="adh_short"/>
    <property type="match status" value="1"/>
</dbReference>
<dbReference type="SUPFAM" id="SSF51735">
    <property type="entry name" value="NAD(P)-binding Rossmann-fold domains"/>
    <property type="match status" value="1"/>
</dbReference>
<name>A0A9Y2P6B5_9RHOB</name>
<evidence type="ECO:0000313" key="2">
    <source>
        <dbReference type="EMBL" id="WIY24510.1"/>
    </source>
</evidence>
<dbReference type="RefSeq" id="WP_270921088.1">
    <property type="nucleotide sequence ID" value="NZ_CP127247.1"/>
</dbReference>
<dbReference type="NCBIfam" id="NF004846">
    <property type="entry name" value="PRK06197.1"/>
    <property type="match status" value="1"/>
</dbReference>
<sequence length="289" mass="31187">MKDQVQKTAIVTGANTGLGYETALDLYRRGMNVIVASRNPDKAREAIERMRVVAPISNGKVEFVQLNLSSLEAVESFADWANSHLERLDLLINNAGIMTPPPTRTDDGYEAQFGVNFVAHFALTGRLFALLEKTPGARVVSLSSRAHRGGVIDFANFALEKPYDPGRAYAQSKLANLIFALEFDRRIRISGHQLRSLAAHPGVSQTDLFRHIGPTPDGIKFMSAAEGAAPTVMAATLDTAQGGQYFGPDGPGEANGKPALAKIDAAAMDATVNSNLWQWAQKATGVYYP</sequence>
<organism evidence="2 3">
    <name type="scientific">Parasedimentitalea psychrophila</name>
    <dbReference type="NCBI Taxonomy" id="2997337"/>
    <lineage>
        <taxon>Bacteria</taxon>
        <taxon>Pseudomonadati</taxon>
        <taxon>Pseudomonadota</taxon>
        <taxon>Alphaproteobacteria</taxon>
        <taxon>Rhodobacterales</taxon>
        <taxon>Paracoccaceae</taxon>
        <taxon>Parasedimentitalea</taxon>
    </lineage>
</organism>
<dbReference type="PANTHER" id="PTHR43157:SF31">
    <property type="entry name" value="PHOSPHATIDYLINOSITOL-GLYCAN BIOSYNTHESIS CLASS F PROTEIN"/>
    <property type="match status" value="1"/>
</dbReference>
<dbReference type="GO" id="GO:0016491">
    <property type="term" value="F:oxidoreductase activity"/>
    <property type="evidence" value="ECO:0007669"/>
    <property type="project" value="UniProtKB-KW"/>
</dbReference>
<reference evidence="2 3" key="1">
    <citation type="submission" date="2023-06" db="EMBL/GenBank/DDBJ databases">
        <title>Parasedimentitalea psychrophila sp. nov., a psychrophilic bacterium isolated from deep-sea sediment.</title>
        <authorList>
            <person name="Li A."/>
        </authorList>
    </citation>
    <scope>NUCLEOTIDE SEQUENCE [LARGE SCALE GENOMIC DNA]</scope>
    <source>
        <strain evidence="2 3">QS115</strain>
    </source>
</reference>
<evidence type="ECO:0000313" key="3">
    <source>
        <dbReference type="Proteomes" id="UP001238334"/>
    </source>
</evidence>
<evidence type="ECO:0000256" key="1">
    <source>
        <dbReference type="ARBA" id="ARBA00023002"/>
    </source>
</evidence>
<proteinExistence type="predicted"/>
<accession>A0A9Y2P6B5</accession>
<dbReference type="PRINTS" id="PR00081">
    <property type="entry name" value="GDHRDH"/>
</dbReference>
<keyword evidence="1" id="KW-0560">Oxidoreductase</keyword>